<name>A0A937AR33_9HYPH</name>
<proteinExistence type="predicted"/>
<evidence type="ECO:0000313" key="1">
    <source>
        <dbReference type="EMBL" id="MBL0848510.1"/>
    </source>
</evidence>
<accession>A0A937AR33</accession>
<comment type="caution">
    <text evidence="1">The sequence shown here is derived from an EMBL/GenBank/DDBJ whole genome shotgun (WGS) entry which is preliminary data.</text>
</comment>
<protein>
    <submittedName>
        <fullName evidence="1">Uncharacterized protein</fullName>
    </submittedName>
</protein>
<gene>
    <name evidence="1" type="ORF">EU981_00155</name>
</gene>
<dbReference type="EMBL" id="SEOL01000001">
    <property type="protein sequence ID" value="MBL0848510.1"/>
    <property type="molecule type" value="Genomic_DNA"/>
</dbReference>
<organism evidence="1 2">
    <name type="scientific">Candidatus Liberibacter ctenarytainae</name>
    <dbReference type="NCBI Taxonomy" id="2020335"/>
    <lineage>
        <taxon>Bacteria</taxon>
        <taxon>Pseudomonadati</taxon>
        <taxon>Pseudomonadota</taxon>
        <taxon>Alphaproteobacteria</taxon>
        <taxon>Hyphomicrobiales</taxon>
        <taxon>Rhizobiaceae</taxon>
        <taxon>Liberibacter</taxon>
    </lineage>
</organism>
<dbReference type="Proteomes" id="UP000736856">
    <property type="component" value="Unassembled WGS sequence"/>
</dbReference>
<dbReference type="AlphaFoldDB" id="A0A937AR33"/>
<reference evidence="1" key="1">
    <citation type="submission" date="2019-02" db="EMBL/GenBank/DDBJ databases">
        <title>A novel Candidatus Liberibacter species associated with the New Zealand native fuchsia psyllid, Ctenarytaina fuchsiae.</title>
        <authorList>
            <person name="Thompson S.M."/>
            <person name="Jorgensen N."/>
            <person name="David C."/>
            <person name="Bulman S.R."/>
            <person name="Smith G.R."/>
        </authorList>
    </citation>
    <scope>NUCLEOTIDE SEQUENCE</scope>
    <source>
        <strain evidence="1">Oxford</strain>
    </source>
</reference>
<sequence>MNDIMLSHLEDFSRGNLSSNSIVSPDEKISTTDTDIDSIAIDIQIERDKAYQQGYADSAREQEDRWKSHIESLQTVHCNEIADNRKKFESCTSDFISAAIKDSIKLLSDSFEHELIRILAPFLEVEISRNAARALAACIVDVFKKGECGTIKIHGPKNLHAFIEQYLGEYSPMVLCEDSNQIDFSTEISGGIVSTRLESWLSDVKKLLEVK</sequence>
<evidence type="ECO:0000313" key="2">
    <source>
        <dbReference type="Proteomes" id="UP000736856"/>
    </source>
</evidence>